<comment type="caution">
    <text evidence="2">The sequence shown here is derived from an EMBL/GenBank/DDBJ whole genome shotgun (WGS) entry which is preliminary data.</text>
</comment>
<gene>
    <name evidence="2" type="ORF">S01H1_43903</name>
</gene>
<dbReference type="GO" id="GO:0008840">
    <property type="term" value="F:4-hydroxy-tetrahydrodipicolinate synthase activity"/>
    <property type="evidence" value="ECO:0007669"/>
    <property type="project" value="TreeGrafter"/>
</dbReference>
<dbReference type="AlphaFoldDB" id="X0US89"/>
<dbReference type="SUPFAM" id="SSF51569">
    <property type="entry name" value="Aldolase"/>
    <property type="match status" value="1"/>
</dbReference>
<evidence type="ECO:0008006" key="3">
    <source>
        <dbReference type="Google" id="ProtNLM"/>
    </source>
</evidence>
<sequence>MFAMGVQGWVAPPANFIPQQCVEIYTLAVVERNMDQARDLYFKLLPLFDMLESTGRYVQMVKAALEMLGRSVGSPRRPLLPASEEERRQLKQILDSLDD</sequence>
<organism evidence="2">
    <name type="scientific">marine sediment metagenome</name>
    <dbReference type="NCBI Taxonomy" id="412755"/>
    <lineage>
        <taxon>unclassified sequences</taxon>
        <taxon>metagenomes</taxon>
        <taxon>ecological metagenomes</taxon>
    </lineage>
</organism>
<dbReference type="Gene3D" id="3.20.20.70">
    <property type="entry name" value="Aldolase class I"/>
    <property type="match status" value="1"/>
</dbReference>
<reference evidence="2" key="1">
    <citation type="journal article" date="2014" name="Front. Microbiol.">
        <title>High frequency of phylogenetically diverse reductive dehalogenase-homologous genes in deep subseafloor sedimentary metagenomes.</title>
        <authorList>
            <person name="Kawai M."/>
            <person name="Futagami T."/>
            <person name="Toyoda A."/>
            <person name="Takaki Y."/>
            <person name="Nishi S."/>
            <person name="Hori S."/>
            <person name="Arai W."/>
            <person name="Tsubouchi T."/>
            <person name="Morono Y."/>
            <person name="Uchiyama I."/>
            <person name="Ito T."/>
            <person name="Fujiyama A."/>
            <person name="Inagaki F."/>
            <person name="Takami H."/>
        </authorList>
    </citation>
    <scope>NUCLEOTIDE SEQUENCE</scope>
    <source>
        <strain evidence="2">Expedition CK06-06</strain>
    </source>
</reference>
<keyword evidence="1" id="KW-0456">Lyase</keyword>
<protein>
    <recommendedName>
        <fullName evidence="3">Dihydrodipicolinate synthase</fullName>
    </recommendedName>
</protein>
<proteinExistence type="predicted"/>
<dbReference type="Pfam" id="PF00701">
    <property type="entry name" value="DHDPS"/>
    <property type="match status" value="1"/>
</dbReference>
<evidence type="ECO:0000313" key="2">
    <source>
        <dbReference type="EMBL" id="GAG03158.1"/>
    </source>
</evidence>
<evidence type="ECO:0000256" key="1">
    <source>
        <dbReference type="ARBA" id="ARBA00023239"/>
    </source>
</evidence>
<dbReference type="InterPro" id="IPR013785">
    <property type="entry name" value="Aldolase_TIM"/>
</dbReference>
<dbReference type="PANTHER" id="PTHR12128:SF66">
    <property type="entry name" value="4-HYDROXY-2-OXOGLUTARATE ALDOLASE, MITOCHONDRIAL"/>
    <property type="match status" value="1"/>
</dbReference>
<dbReference type="PANTHER" id="PTHR12128">
    <property type="entry name" value="DIHYDRODIPICOLINATE SYNTHASE"/>
    <property type="match status" value="1"/>
</dbReference>
<dbReference type="CDD" id="cd00408">
    <property type="entry name" value="DHDPS-like"/>
    <property type="match status" value="1"/>
</dbReference>
<accession>X0US89</accession>
<dbReference type="InterPro" id="IPR002220">
    <property type="entry name" value="DapA-like"/>
</dbReference>
<dbReference type="EMBL" id="BARS01027983">
    <property type="protein sequence ID" value="GAG03158.1"/>
    <property type="molecule type" value="Genomic_DNA"/>
</dbReference>
<name>X0US89_9ZZZZ</name>